<dbReference type="PROSITE" id="PS51375">
    <property type="entry name" value="PPR"/>
    <property type="match status" value="8"/>
</dbReference>
<dbReference type="Pfam" id="PF13041">
    <property type="entry name" value="PPR_2"/>
    <property type="match status" value="4"/>
</dbReference>
<reference evidence="3 4" key="1">
    <citation type="submission" date="2019-12" db="EMBL/GenBank/DDBJ databases">
        <authorList>
            <person name="Alioto T."/>
            <person name="Alioto T."/>
            <person name="Gomez Garrido J."/>
        </authorList>
    </citation>
    <scope>NUCLEOTIDE SEQUENCE [LARGE SCALE GENOMIC DNA]</scope>
</reference>
<feature type="repeat" description="PPR" evidence="2">
    <location>
        <begin position="203"/>
        <end position="237"/>
    </location>
</feature>
<proteinExistence type="predicted"/>
<dbReference type="EMBL" id="CACTIH010000075">
    <property type="protein sequence ID" value="CAA2950179.1"/>
    <property type="molecule type" value="Genomic_DNA"/>
</dbReference>
<dbReference type="FunFam" id="1.25.40.10:FF:000285">
    <property type="entry name" value="Pentatricopeptide repeat-containing protein, chloroplastic"/>
    <property type="match status" value="1"/>
</dbReference>
<feature type="repeat" description="PPR" evidence="2">
    <location>
        <begin position="586"/>
        <end position="620"/>
    </location>
</feature>
<feature type="repeat" description="PPR" evidence="2">
    <location>
        <begin position="71"/>
        <end position="105"/>
    </location>
</feature>
<feature type="repeat" description="PPR" evidence="2">
    <location>
        <begin position="621"/>
        <end position="656"/>
    </location>
</feature>
<dbReference type="InterPro" id="IPR002885">
    <property type="entry name" value="PPR_rpt"/>
</dbReference>
<dbReference type="FunFam" id="1.25.40.10:FF:000688">
    <property type="entry name" value="Pentatricopeptide repeat-containing protein"/>
    <property type="match status" value="1"/>
</dbReference>
<dbReference type="Pfam" id="PF20431">
    <property type="entry name" value="E_motif"/>
    <property type="match status" value="1"/>
</dbReference>
<dbReference type="InterPro" id="IPR046960">
    <property type="entry name" value="PPR_At4g14850-like_plant"/>
</dbReference>
<dbReference type="SUPFAM" id="SSF48452">
    <property type="entry name" value="TPR-like"/>
    <property type="match status" value="1"/>
</dbReference>
<evidence type="ECO:0000256" key="2">
    <source>
        <dbReference type="PROSITE-ProRule" id="PRU00708"/>
    </source>
</evidence>
<evidence type="ECO:0000313" key="4">
    <source>
        <dbReference type="Proteomes" id="UP000594638"/>
    </source>
</evidence>
<evidence type="ECO:0000256" key="1">
    <source>
        <dbReference type="ARBA" id="ARBA00022737"/>
    </source>
</evidence>
<dbReference type="InterPro" id="IPR011990">
    <property type="entry name" value="TPR-like_helical_dom_sf"/>
</dbReference>
<protein>
    <submittedName>
        <fullName evidence="3">Pentatricopeptide repeat-containing At4g20770</fullName>
    </submittedName>
</protein>
<organism evidence="3 4">
    <name type="scientific">Olea europaea subsp. europaea</name>
    <dbReference type="NCBI Taxonomy" id="158383"/>
    <lineage>
        <taxon>Eukaryota</taxon>
        <taxon>Viridiplantae</taxon>
        <taxon>Streptophyta</taxon>
        <taxon>Embryophyta</taxon>
        <taxon>Tracheophyta</taxon>
        <taxon>Spermatophyta</taxon>
        <taxon>Magnoliopsida</taxon>
        <taxon>eudicotyledons</taxon>
        <taxon>Gunneridae</taxon>
        <taxon>Pentapetalae</taxon>
        <taxon>asterids</taxon>
        <taxon>lamiids</taxon>
        <taxon>Lamiales</taxon>
        <taxon>Oleaceae</taxon>
        <taxon>Oleeae</taxon>
        <taxon>Olea</taxon>
    </lineage>
</organism>
<dbReference type="GO" id="GO:0009451">
    <property type="term" value="P:RNA modification"/>
    <property type="evidence" value="ECO:0007669"/>
    <property type="project" value="InterPro"/>
</dbReference>
<dbReference type="Gramene" id="OE9A118253T1">
    <property type="protein sequence ID" value="OE9A118253C1"/>
    <property type="gene ID" value="OE9A118253"/>
</dbReference>
<dbReference type="FunFam" id="1.25.40.10:FF:000090">
    <property type="entry name" value="Pentatricopeptide repeat-containing protein, chloroplastic"/>
    <property type="match status" value="1"/>
</dbReference>
<dbReference type="PANTHER" id="PTHR47926:SF343">
    <property type="entry name" value="PENTACOTRIPEPTIDE-REPEAT REGION OF PRORP DOMAIN-CONTAINING PROTEIN"/>
    <property type="match status" value="1"/>
</dbReference>
<dbReference type="FunFam" id="1.25.40.10:FF:000442">
    <property type="entry name" value="Pentatricopeptide repeat-containing protein At3g49710"/>
    <property type="match status" value="1"/>
</dbReference>
<dbReference type="Pfam" id="PF01535">
    <property type="entry name" value="PPR"/>
    <property type="match status" value="8"/>
</dbReference>
<feature type="repeat" description="PPR" evidence="2">
    <location>
        <begin position="318"/>
        <end position="352"/>
    </location>
</feature>
<accession>A0A8S0PGL0</accession>
<feature type="repeat" description="PPR" evidence="2">
    <location>
        <begin position="555"/>
        <end position="585"/>
    </location>
</feature>
<dbReference type="Proteomes" id="UP000594638">
    <property type="component" value="Unassembled WGS sequence"/>
</dbReference>
<dbReference type="GO" id="GO:0003723">
    <property type="term" value="F:RNA binding"/>
    <property type="evidence" value="ECO:0007669"/>
    <property type="project" value="InterPro"/>
</dbReference>
<feature type="repeat" description="PPR" evidence="2">
    <location>
        <begin position="384"/>
        <end position="418"/>
    </location>
</feature>
<name>A0A8S0PGL0_OLEEU</name>
<dbReference type="OrthoDB" id="185373at2759"/>
<dbReference type="Gene3D" id="1.25.40.10">
    <property type="entry name" value="Tetratricopeptide repeat domain"/>
    <property type="match status" value="6"/>
</dbReference>
<feature type="repeat" description="PPR" evidence="2">
    <location>
        <begin position="485"/>
        <end position="519"/>
    </location>
</feature>
<dbReference type="InterPro" id="IPR046848">
    <property type="entry name" value="E_motif"/>
</dbReference>
<gene>
    <name evidence="3" type="ORF">OLEA9_A118253</name>
</gene>
<dbReference type="FunFam" id="1.25.40.10:FF:000782">
    <property type="entry name" value="Pentatricopeptide repeat-containing protein"/>
    <property type="match status" value="1"/>
</dbReference>
<keyword evidence="4" id="KW-1185">Reference proteome</keyword>
<comment type="caution">
    <text evidence="3">The sequence shown here is derived from an EMBL/GenBank/DDBJ whole genome shotgun (WGS) entry which is preliminary data.</text>
</comment>
<dbReference type="FunFam" id="1.25.40.10:FF:000381">
    <property type="entry name" value="Pentatricopeptide repeat-containing protein"/>
    <property type="match status" value="1"/>
</dbReference>
<dbReference type="PANTHER" id="PTHR47926">
    <property type="entry name" value="PENTATRICOPEPTIDE REPEAT-CONTAINING PROTEIN"/>
    <property type="match status" value="1"/>
</dbReference>
<sequence>MQSKTSSYLANLLQFCIDKKIHRAGKLLHAYVLRTNQFSNTFLVNRLIELYSKCGHTTSAHCLFNQMPSRNIYTYHAVLDAYCKSNDIENAYEVFAEMPERNSVTWNLIITTLSHNGFEKKALESFYLMRMGGFEATRFTLASVLSACGGVSDVECGKECHGVAIKLGLEGNFFVGNALLGMYAKCGFVWEAVEIFKGLPEHNEVTFTAMMKGLMETDRIHEAFDMFKLMHRVGISIDSVSLSSVLGVCAKSSFEDFVVFNDNDGNWHNVHGKQIHGLVIKLGFERDLQLNNSLLDMYAKHVDMECAEMLFDNMSEVSVVSWNVMIGGFGQKYNKERAMEYMEKMKNHGFEPNEVTLINILAACVRSGDVVTGRQMFEDMSCPSLSSWNALLSGYSQNEHHREALMLFREMQFKNVQPDRTTFAIALSSCAQMGLLNGGKQVHAALLKDVVYADLYVASGLIGLYSKCSKIEMAKHVFDELPQNDIVCWNSMTAGLSLNSLDAEAFIFFKQMLGKGILPTEFSFATVLSCCSALTSLSLGRQIHDLLVKYGFAVDVYVGSALIGMYCKCGDVDAARWFFDKMPCRNTVTWNEIINGYAQNGRGDEAVNLFENMILTGIKPDYITFIAVLAACSHSGLVDSGIKLFNSMQQEHGLEPLVEHYTCIIDSLGRAGRINEVEALIDKMSCNDDPVVWEVLLSSCRVHADVNLARRAANELFRLDPKNSAPYALLASIYSSLGRWDEVKEIREMMIERQVSKDPGYSWVEQKTRLHTSMVI</sequence>
<dbReference type="AlphaFoldDB" id="A0A8S0PGL0"/>
<dbReference type="NCBIfam" id="TIGR00756">
    <property type="entry name" value="PPR"/>
    <property type="match status" value="6"/>
</dbReference>
<keyword evidence="1" id="KW-0677">Repeat</keyword>
<evidence type="ECO:0000313" key="3">
    <source>
        <dbReference type="EMBL" id="CAA2950179.1"/>
    </source>
</evidence>